<protein>
    <recommendedName>
        <fullName evidence="13">Ionotropic receptor</fullName>
    </recommendedName>
</protein>
<name>A0A084VH76_ANOSI</name>
<dbReference type="PANTHER" id="PTHR42643">
    <property type="entry name" value="IONOTROPIC RECEPTOR 20A-RELATED"/>
    <property type="match status" value="1"/>
</dbReference>
<feature type="transmembrane region" description="Helical" evidence="8">
    <location>
        <begin position="524"/>
        <end position="543"/>
    </location>
</feature>
<evidence type="ECO:0000256" key="2">
    <source>
        <dbReference type="ARBA" id="ARBA00022475"/>
    </source>
</evidence>
<dbReference type="AlphaFoldDB" id="A0A084VH76"/>
<evidence type="ECO:0000313" key="11">
    <source>
        <dbReference type="EnsemblMetazoa" id="ASIC004608-PA"/>
    </source>
</evidence>
<evidence type="ECO:0008006" key="13">
    <source>
        <dbReference type="Google" id="ProtNLM"/>
    </source>
</evidence>
<proteinExistence type="predicted"/>
<accession>A0A084VH76</accession>
<evidence type="ECO:0000256" key="7">
    <source>
        <dbReference type="ARBA" id="ARBA00023180"/>
    </source>
</evidence>
<evidence type="ECO:0000256" key="4">
    <source>
        <dbReference type="ARBA" id="ARBA00022989"/>
    </source>
</evidence>
<keyword evidence="3 8" id="KW-0812">Transmembrane</keyword>
<dbReference type="EnsemblMetazoa" id="ASIC004608-RA">
    <property type="protein sequence ID" value="ASIC004608-PA"/>
    <property type="gene ID" value="ASIC004608"/>
</dbReference>
<reference evidence="10 12" key="1">
    <citation type="journal article" date="2014" name="BMC Genomics">
        <title>Genome sequence of Anopheles sinensis provides insight into genetics basis of mosquito competence for malaria parasites.</title>
        <authorList>
            <person name="Zhou D."/>
            <person name="Zhang D."/>
            <person name="Ding G."/>
            <person name="Shi L."/>
            <person name="Hou Q."/>
            <person name="Ye Y."/>
            <person name="Xu Y."/>
            <person name="Zhou H."/>
            <person name="Xiong C."/>
            <person name="Li S."/>
            <person name="Yu J."/>
            <person name="Hong S."/>
            <person name="Yu X."/>
            <person name="Zou P."/>
            <person name="Chen C."/>
            <person name="Chang X."/>
            <person name="Wang W."/>
            <person name="Lv Y."/>
            <person name="Sun Y."/>
            <person name="Ma L."/>
            <person name="Shen B."/>
            <person name="Zhu C."/>
        </authorList>
    </citation>
    <scope>NUCLEOTIDE SEQUENCE [LARGE SCALE GENOMIC DNA]</scope>
</reference>
<keyword evidence="7" id="KW-0325">Glycoprotein</keyword>
<dbReference type="EMBL" id="ATLV01013147">
    <property type="status" value="NOT_ANNOTATED_CDS"/>
    <property type="molecule type" value="Genomic_DNA"/>
</dbReference>
<keyword evidence="9" id="KW-0732">Signal</keyword>
<evidence type="ECO:0000256" key="9">
    <source>
        <dbReference type="SAM" id="SignalP"/>
    </source>
</evidence>
<dbReference type="EMBL" id="KE524842">
    <property type="protein sequence ID" value="KFB37320.1"/>
    <property type="molecule type" value="Genomic_DNA"/>
</dbReference>
<dbReference type="OrthoDB" id="7912094at2759"/>
<organism evidence="10">
    <name type="scientific">Anopheles sinensis</name>
    <name type="common">Mosquito</name>
    <dbReference type="NCBI Taxonomy" id="74873"/>
    <lineage>
        <taxon>Eukaryota</taxon>
        <taxon>Metazoa</taxon>
        <taxon>Ecdysozoa</taxon>
        <taxon>Arthropoda</taxon>
        <taxon>Hexapoda</taxon>
        <taxon>Insecta</taxon>
        <taxon>Pterygota</taxon>
        <taxon>Neoptera</taxon>
        <taxon>Endopterygota</taxon>
        <taxon>Diptera</taxon>
        <taxon>Nematocera</taxon>
        <taxon>Culicoidea</taxon>
        <taxon>Culicidae</taxon>
        <taxon>Anophelinae</taxon>
        <taxon>Anopheles</taxon>
    </lineage>
</organism>
<sequence length="546" mass="63120">MKLVSILSVTLSLGLVAPQNLLHSLVPFIDEAFRHSIRELCLAGLEQREVFEDLVALPYPKTILGGNITFRKLEESHLIILFADVRSWSTLVESIQMKFMTKGWTLWQANILVLVEDQYLERRATMSMLSQFFRHFGIGFWCVTSERRGTYVRYILDLSIQGVMLDGPMDFRTLYTYRRLIINHTLPIRYQAFTSFPYTFRDERNLLNGIDIYLYKKLFEYLHLRDVFHLDKNKAQTGKDLIQMIMENLISKKVDVTLTRRQIETTLLPMIVLPEPMVISLVVPRRTTPAFLRILWRPFSDELWISIALSLAFAHGVKLLTKIRTKMGRNIRRYLKNHLMDTFISLTVDVVSFVLIESYLAQVTSFLLVHQFQRDPETLAEFFATNIPVQVMEQQKLMVSSLEPRISAALLTRAEVVPMLDEYSTTYAHIDTMARASFMLAAYTKHDESGRKPLFILPEPLGTVPTAYLFSPIANPLRTHMALHLSWMSAFGFMVEADRLYNNLLQYVLRRASLGEDLLQLDNLKPIGILLLIGWVTGAIVLFDRI</sequence>
<comment type="subcellular location">
    <subcellularLocation>
        <location evidence="1">Cell membrane</location>
        <topology evidence="1">Multi-pass membrane protein</topology>
    </subcellularLocation>
</comment>
<dbReference type="PANTHER" id="PTHR42643:SF41">
    <property type="entry name" value="IONOTROPIC RECEPTOR 20A-RELATED"/>
    <property type="match status" value="1"/>
</dbReference>
<evidence type="ECO:0000256" key="6">
    <source>
        <dbReference type="ARBA" id="ARBA00023170"/>
    </source>
</evidence>
<reference evidence="11" key="2">
    <citation type="submission" date="2020-05" db="UniProtKB">
        <authorList>
            <consortium name="EnsemblMetazoa"/>
        </authorList>
    </citation>
    <scope>IDENTIFICATION</scope>
</reference>
<keyword evidence="12" id="KW-1185">Reference proteome</keyword>
<evidence type="ECO:0000256" key="8">
    <source>
        <dbReference type="SAM" id="Phobius"/>
    </source>
</evidence>
<keyword evidence="4 8" id="KW-1133">Transmembrane helix</keyword>
<feature type="signal peptide" evidence="9">
    <location>
        <begin position="1"/>
        <end position="18"/>
    </location>
</feature>
<gene>
    <name evidence="10" type="ORF">ZHAS_00004608</name>
</gene>
<evidence type="ECO:0000313" key="12">
    <source>
        <dbReference type="Proteomes" id="UP000030765"/>
    </source>
</evidence>
<keyword evidence="5 8" id="KW-0472">Membrane</keyword>
<keyword evidence="6" id="KW-0675">Receptor</keyword>
<keyword evidence="2" id="KW-1003">Cell membrane</keyword>
<dbReference type="VEuPathDB" id="VectorBase:ASIC004608"/>
<dbReference type="InterPro" id="IPR052192">
    <property type="entry name" value="Insect_Ionotropic_Sensory_Rcpt"/>
</dbReference>
<dbReference type="Proteomes" id="UP000030765">
    <property type="component" value="Unassembled WGS sequence"/>
</dbReference>
<evidence type="ECO:0000256" key="1">
    <source>
        <dbReference type="ARBA" id="ARBA00004651"/>
    </source>
</evidence>
<evidence type="ECO:0000256" key="3">
    <source>
        <dbReference type="ARBA" id="ARBA00022692"/>
    </source>
</evidence>
<feature type="chain" id="PRO_5001783668" description="Ionotropic receptor" evidence="9">
    <location>
        <begin position="19"/>
        <end position="546"/>
    </location>
</feature>
<dbReference type="GO" id="GO:0005886">
    <property type="term" value="C:plasma membrane"/>
    <property type="evidence" value="ECO:0007669"/>
    <property type="project" value="UniProtKB-SubCell"/>
</dbReference>
<dbReference type="VEuPathDB" id="VectorBase:ASIS002593"/>
<evidence type="ECO:0000256" key="5">
    <source>
        <dbReference type="ARBA" id="ARBA00023136"/>
    </source>
</evidence>
<evidence type="ECO:0000313" key="10">
    <source>
        <dbReference type="EMBL" id="KFB37320.1"/>
    </source>
</evidence>